<dbReference type="AlphaFoldDB" id="A0A485M7V5"/>
<dbReference type="SUPFAM" id="SSF143430">
    <property type="entry name" value="TTP0101/SSO1404-like"/>
    <property type="match status" value="1"/>
</dbReference>
<dbReference type="InterPro" id="IPR021127">
    <property type="entry name" value="CRISPR_associated_Cas2"/>
</dbReference>
<dbReference type="GO" id="GO:0016787">
    <property type="term" value="F:hydrolase activity"/>
    <property type="evidence" value="ECO:0007669"/>
    <property type="project" value="UniProtKB-KW"/>
</dbReference>
<dbReference type="EC" id="3.1.-.-" evidence="8"/>
<sequence length="91" mass="10479">MITLITYDISNDATRAALHRFLKEFGLNTQKSVFECDLDEPAIKRIRAYCAAQIDMKTDSVRIYRICSRCLRKVLISGKGMKLTQLDYMVV</sequence>
<keyword evidence="4" id="KW-0255">Endonuclease</keyword>
<evidence type="ECO:0000256" key="7">
    <source>
        <dbReference type="ARBA" id="ARBA00023118"/>
    </source>
</evidence>
<dbReference type="Gene3D" id="3.30.70.240">
    <property type="match status" value="1"/>
</dbReference>
<keyword evidence="5 8" id="KW-0378">Hydrolase</keyword>
<proteinExistence type="inferred from homology"/>
<keyword evidence="7" id="KW-0051">Antiviral defense</keyword>
<dbReference type="InterPro" id="IPR019199">
    <property type="entry name" value="Virulence_VapD/CRISPR_Cas2"/>
</dbReference>
<comment type="cofactor">
    <cofactor evidence="1">
        <name>Mg(2+)</name>
        <dbReference type="ChEBI" id="CHEBI:18420"/>
    </cofactor>
</comment>
<evidence type="ECO:0000256" key="5">
    <source>
        <dbReference type="ARBA" id="ARBA00022801"/>
    </source>
</evidence>
<evidence type="ECO:0000256" key="4">
    <source>
        <dbReference type="ARBA" id="ARBA00022759"/>
    </source>
</evidence>
<dbReference type="PIRSF" id="PIRSF032582">
    <property type="entry name" value="Cas2"/>
    <property type="match status" value="1"/>
</dbReference>
<evidence type="ECO:0000256" key="2">
    <source>
        <dbReference type="ARBA" id="ARBA00022722"/>
    </source>
</evidence>
<evidence type="ECO:0000256" key="1">
    <source>
        <dbReference type="ARBA" id="ARBA00001946"/>
    </source>
</evidence>
<keyword evidence="6" id="KW-0460">Magnesium</keyword>
<reference evidence="8" key="1">
    <citation type="submission" date="2019-03" db="EMBL/GenBank/DDBJ databases">
        <authorList>
            <person name="Hao L."/>
        </authorList>
    </citation>
    <scope>NUCLEOTIDE SEQUENCE</scope>
</reference>
<keyword evidence="2" id="KW-0540">Nuclease</keyword>
<evidence type="ECO:0000313" key="8">
    <source>
        <dbReference type="EMBL" id="VFU18971.1"/>
    </source>
</evidence>
<dbReference type="NCBIfam" id="TIGR01573">
    <property type="entry name" value="cas2"/>
    <property type="match status" value="1"/>
</dbReference>
<dbReference type="PANTHER" id="PTHR34405:SF3">
    <property type="entry name" value="CRISPR-ASSOCIATED ENDORIBONUCLEASE CAS2 3"/>
    <property type="match status" value="1"/>
</dbReference>
<name>A0A485M7V5_9ZZZZ</name>
<dbReference type="Pfam" id="PF09827">
    <property type="entry name" value="CRISPR_Cas2"/>
    <property type="match status" value="1"/>
</dbReference>
<dbReference type="CDD" id="cd09725">
    <property type="entry name" value="Cas2_I_II_III"/>
    <property type="match status" value="1"/>
</dbReference>
<dbReference type="GO" id="GO:0043571">
    <property type="term" value="P:maintenance of CRISPR repeat elements"/>
    <property type="evidence" value="ECO:0007669"/>
    <property type="project" value="InterPro"/>
</dbReference>
<evidence type="ECO:0000256" key="6">
    <source>
        <dbReference type="ARBA" id="ARBA00022842"/>
    </source>
</evidence>
<dbReference type="HAMAP" id="MF_01471">
    <property type="entry name" value="Cas2"/>
    <property type="match status" value="1"/>
</dbReference>
<accession>A0A485M7V5</accession>
<organism evidence="8">
    <name type="scientific">anaerobic digester metagenome</name>
    <dbReference type="NCBI Taxonomy" id="1263854"/>
    <lineage>
        <taxon>unclassified sequences</taxon>
        <taxon>metagenomes</taxon>
        <taxon>ecological metagenomes</taxon>
    </lineage>
</organism>
<dbReference type="GO" id="GO:0004521">
    <property type="term" value="F:RNA endonuclease activity"/>
    <property type="evidence" value="ECO:0007669"/>
    <property type="project" value="InterPro"/>
</dbReference>
<dbReference type="PANTHER" id="PTHR34405">
    <property type="entry name" value="CRISPR-ASSOCIATED ENDORIBONUCLEASE CAS2"/>
    <property type="match status" value="1"/>
</dbReference>
<evidence type="ECO:0000256" key="3">
    <source>
        <dbReference type="ARBA" id="ARBA00022723"/>
    </source>
</evidence>
<gene>
    <name evidence="8" type="primary">cas2</name>
    <name evidence="8" type="ORF">SCFA_930011</name>
</gene>
<dbReference type="GO" id="GO:0051607">
    <property type="term" value="P:defense response to virus"/>
    <property type="evidence" value="ECO:0007669"/>
    <property type="project" value="UniProtKB-KW"/>
</dbReference>
<keyword evidence="3" id="KW-0479">Metal-binding</keyword>
<dbReference type="EMBL" id="CAADRM010000162">
    <property type="protein sequence ID" value="VFU18971.1"/>
    <property type="molecule type" value="Genomic_DNA"/>
</dbReference>
<protein>
    <submittedName>
        <fullName evidence="8">CRISPR-associated endoribonuclease Cas2 1</fullName>
        <ecNumber evidence="8">3.1.-.-</ecNumber>
    </submittedName>
</protein>
<dbReference type="GO" id="GO:0046872">
    <property type="term" value="F:metal ion binding"/>
    <property type="evidence" value="ECO:0007669"/>
    <property type="project" value="UniProtKB-KW"/>
</dbReference>